<evidence type="ECO:0000313" key="1">
    <source>
        <dbReference type="EMBL" id="PAY22010.1"/>
    </source>
</evidence>
<organism evidence="1 2">
    <name type="scientific">Dietzia natronolimnaea</name>
    <dbReference type="NCBI Taxonomy" id="161920"/>
    <lineage>
        <taxon>Bacteria</taxon>
        <taxon>Bacillati</taxon>
        <taxon>Actinomycetota</taxon>
        <taxon>Actinomycetes</taxon>
        <taxon>Mycobacteriales</taxon>
        <taxon>Dietziaceae</taxon>
        <taxon>Dietzia</taxon>
    </lineage>
</organism>
<gene>
    <name evidence="1" type="ORF">CEY15_15970</name>
</gene>
<comment type="caution">
    <text evidence="1">The sequence shown here is derived from an EMBL/GenBank/DDBJ whole genome shotgun (WGS) entry which is preliminary data.</text>
</comment>
<protein>
    <submittedName>
        <fullName evidence="1">Uncharacterized protein</fullName>
    </submittedName>
</protein>
<reference evidence="2" key="1">
    <citation type="submission" date="2017-09" db="EMBL/GenBank/DDBJ databases">
        <authorList>
            <person name="Zhang Y."/>
            <person name="Huang X."/>
            <person name="Liu J."/>
            <person name="Lu L."/>
            <person name="Peng K."/>
        </authorList>
    </citation>
    <scope>NUCLEOTIDE SEQUENCE [LARGE SCALE GENOMIC DNA]</scope>
    <source>
        <strain evidence="2">S-XJ-1</strain>
    </source>
</reference>
<dbReference type="Proteomes" id="UP000218810">
    <property type="component" value="Unassembled WGS sequence"/>
</dbReference>
<accession>A0A2A2WLE3</accession>
<dbReference type="EMBL" id="NTGA01000033">
    <property type="protein sequence ID" value="PAY22010.1"/>
    <property type="molecule type" value="Genomic_DNA"/>
</dbReference>
<name>A0A2A2WLE3_9ACTN</name>
<dbReference type="AlphaFoldDB" id="A0A2A2WLE3"/>
<evidence type="ECO:0000313" key="2">
    <source>
        <dbReference type="Proteomes" id="UP000218810"/>
    </source>
</evidence>
<dbReference type="RefSeq" id="WP_095719255.1">
    <property type="nucleotide sequence ID" value="NZ_JBNQFY010000017.1"/>
</dbReference>
<keyword evidence="2" id="KW-1185">Reference proteome</keyword>
<proteinExistence type="predicted"/>
<sequence>MHIVTITTTTPTGELLHQDTLTTTGSHAEALDLAAHHAAATTIDIHADDPYKHHAHLIALGDEPHAVIAPRITPTGRTDLLATLRATTTLTH</sequence>